<evidence type="ECO:0000259" key="8">
    <source>
        <dbReference type="PROSITE" id="PS50022"/>
    </source>
</evidence>
<name>A0A926F847_9BACT</name>
<comment type="caution">
    <text evidence="10">The sequence shown here is derived from an EMBL/GenBank/DDBJ whole genome shotgun (WGS) entry which is preliminary data.</text>
</comment>
<evidence type="ECO:0000256" key="4">
    <source>
        <dbReference type="ARBA" id="ARBA00022729"/>
    </source>
</evidence>
<dbReference type="PANTHER" id="PTHR10030">
    <property type="entry name" value="ALPHA-L-FUCOSIDASE"/>
    <property type="match status" value="1"/>
</dbReference>
<dbReference type="PROSITE" id="PS51762">
    <property type="entry name" value="GH16_2"/>
    <property type="match status" value="1"/>
</dbReference>
<dbReference type="EC" id="3.2.1.51" evidence="3"/>
<comment type="similarity">
    <text evidence="1">Belongs to the glycosyl hydrolase 16 family.</text>
</comment>
<comment type="similarity">
    <text evidence="2">Belongs to the glycosyl hydrolase 29 family.</text>
</comment>
<dbReference type="CDD" id="cd08023">
    <property type="entry name" value="GH16_laminarinase_like"/>
    <property type="match status" value="1"/>
</dbReference>
<dbReference type="Gene3D" id="2.60.120.260">
    <property type="entry name" value="Galactose-binding domain-like"/>
    <property type="match status" value="2"/>
</dbReference>
<keyword evidence="6" id="KW-0326">Glycosidase</keyword>
<dbReference type="InterPro" id="IPR000421">
    <property type="entry name" value="FA58C"/>
</dbReference>
<dbReference type="InterPro" id="IPR013320">
    <property type="entry name" value="ConA-like_dom_sf"/>
</dbReference>
<proteinExistence type="inferred from homology"/>
<keyword evidence="4 7" id="KW-0732">Signal</keyword>
<dbReference type="Gene3D" id="3.20.20.80">
    <property type="entry name" value="Glycosidases"/>
    <property type="match status" value="1"/>
</dbReference>
<evidence type="ECO:0000256" key="2">
    <source>
        <dbReference type="ARBA" id="ARBA00007951"/>
    </source>
</evidence>
<accession>A0A926F847</accession>
<gene>
    <name evidence="10" type="ORF">H8744_11415</name>
</gene>
<organism evidence="10 11">
    <name type="scientific">Jilunia laotingensis</name>
    <dbReference type="NCBI Taxonomy" id="2763675"/>
    <lineage>
        <taxon>Bacteria</taxon>
        <taxon>Pseudomonadati</taxon>
        <taxon>Bacteroidota</taxon>
        <taxon>Bacteroidia</taxon>
        <taxon>Bacteroidales</taxon>
        <taxon>Bacteroidaceae</taxon>
        <taxon>Jilunia</taxon>
    </lineage>
</organism>
<dbReference type="AlphaFoldDB" id="A0A926F847"/>
<dbReference type="GO" id="GO:0004560">
    <property type="term" value="F:alpha-L-fucosidase activity"/>
    <property type="evidence" value="ECO:0007669"/>
    <property type="project" value="InterPro"/>
</dbReference>
<feature type="signal peptide" evidence="7">
    <location>
        <begin position="1"/>
        <end position="19"/>
    </location>
</feature>
<dbReference type="SMART" id="SM00812">
    <property type="entry name" value="Alpha_L_fucos"/>
    <property type="match status" value="1"/>
</dbReference>
<feature type="domain" description="F5/8 type C" evidence="8">
    <location>
        <begin position="496"/>
        <end position="600"/>
    </location>
</feature>
<dbReference type="GO" id="GO:0006004">
    <property type="term" value="P:fucose metabolic process"/>
    <property type="evidence" value="ECO:0007669"/>
    <property type="project" value="TreeGrafter"/>
</dbReference>
<dbReference type="GO" id="GO:0016139">
    <property type="term" value="P:glycoside catabolic process"/>
    <property type="evidence" value="ECO:0007669"/>
    <property type="project" value="TreeGrafter"/>
</dbReference>
<sequence>MKNLILLVALLISTWNVQAQSREKYYVKHLEFPKGATIDQKVDMAARLVPTPQQLAWQQMELTAFLHFGINTFTGREWGDGQEDPSLFNPSELDAEQWVRSLKDAGFKMVILTAKHHDGFCLWPTATTDHSVASSPWKNGKGDVVKELRAACDKYGMKFGVYLSPWDRNASCYGDSPKYNEFFIRQLTELLTNYGEVHEVWFDGANGEGPNGKKQVYDWDAFYKTIQKLQPKAVMAIMGDDVRWVGNEKGIGRETEWSATVLTPGIYARSGENNKQLGVSGMAKDLGNRSILENATELFWYPSEVDVSIRPGWFYHKEEDSKVKSLKHLTDIYFQSVGYNSVLLLNIPPDRRGLISEADVARLTEFAEYRKDAFADNRVKKGSKLWVASPGNTKTYQLKPRSEINTVMLQEDIAKGQRVESFTVEAETDGGWKKIGEGTTVGYKRLLRFPAIQAKKLKITIEGCRSKANISQVAAYYAPPLAEDVEKEDWNNLPRNTWKQISSSPLTIDLGKTVTLSAFTYAPDKGEAKPTMAFRYKFFVSNDGKSWKEVPTNGEFSNIMHNPLPQTITFGKEVKARFIRLEAVTLNGEPAQVDIGEMGVTVVGQTQPLAKDNEHLVYPEPDAHFILRPGDKHPGIAGWKFYTAHEFLQKDTKRGLPLGFIEHKGAHMSRTACVNNERCSRVEGGVLHIWSMEEPDSIDNGFDQKVKYSHGCYRSARPGSKDFWCRFTENMRIEIRFKRTNTQGFNDALWFMGNNNRPWPKNGEIDLLENPKKTVNQQAHFTLHSENHYAGVVGGGGSVTASIDLADMSQWNIYWLEWYPDRIVGGVNGQAYFEHLKGADGNDDWPWNDPSGFFLIFSTGISTDPNAWPGAIIPSEWDSNNPPSMFIDWIRVYINDDYKGEKAPKVKFY</sequence>
<dbReference type="Pfam" id="PF01120">
    <property type="entry name" value="Alpha_L_fucos"/>
    <property type="match status" value="1"/>
</dbReference>
<evidence type="ECO:0000256" key="7">
    <source>
        <dbReference type="SAM" id="SignalP"/>
    </source>
</evidence>
<keyword evidence="11" id="KW-1185">Reference proteome</keyword>
<reference evidence="10" key="1">
    <citation type="submission" date="2020-08" db="EMBL/GenBank/DDBJ databases">
        <title>Genome public.</title>
        <authorList>
            <person name="Liu C."/>
            <person name="Sun Q."/>
        </authorList>
    </citation>
    <scope>NUCLEOTIDE SEQUENCE</scope>
    <source>
        <strain evidence="10">N12</strain>
    </source>
</reference>
<evidence type="ECO:0000259" key="9">
    <source>
        <dbReference type="PROSITE" id="PS51762"/>
    </source>
</evidence>
<dbReference type="GO" id="GO:0005764">
    <property type="term" value="C:lysosome"/>
    <property type="evidence" value="ECO:0007669"/>
    <property type="project" value="TreeGrafter"/>
</dbReference>
<dbReference type="FunFam" id="3.20.20.80:FF:000052">
    <property type="entry name" value="Putative alpha-L-fucosidase 1"/>
    <property type="match status" value="1"/>
</dbReference>
<dbReference type="PANTHER" id="PTHR10030:SF37">
    <property type="entry name" value="ALPHA-L-FUCOSIDASE-RELATED"/>
    <property type="match status" value="1"/>
</dbReference>
<dbReference type="Proteomes" id="UP000651085">
    <property type="component" value="Unassembled WGS sequence"/>
</dbReference>
<evidence type="ECO:0000313" key="11">
    <source>
        <dbReference type="Proteomes" id="UP000651085"/>
    </source>
</evidence>
<evidence type="ECO:0000256" key="1">
    <source>
        <dbReference type="ARBA" id="ARBA00006865"/>
    </source>
</evidence>
<dbReference type="Pfam" id="PF00754">
    <property type="entry name" value="F5_F8_type_C"/>
    <property type="match status" value="1"/>
</dbReference>
<dbReference type="InterPro" id="IPR000757">
    <property type="entry name" value="Beta-glucanase-like"/>
</dbReference>
<dbReference type="InterPro" id="IPR017853">
    <property type="entry name" value="GH"/>
</dbReference>
<dbReference type="EMBL" id="JACRTF010000001">
    <property type="protein sequence ID" value="MBC8593842.1"/>
    <property type="molecule type" value="Genomic_DNA"/>
</dbReference>
<dbReference type="SUPFAM" id="SSF49785">
    <property type="entry name" value="Galactose-binding domain-like"/>
    <property type="match status" value="2"/>
</dbReference>
<dbReference type="SUPFAM" id="SSF51445">
    <property type="entry name" value="(Trans)glycosidases"/>
    <property type="match status" value="1"/>
</dbReference>
<dbReference type="Pfam" id="PF00722">
    <property type="entry name" value="Glyco_hydro_16"/>
    <property type="match status" value="1"/>
</dbReference>
<feature type="domain" description="GH16" evidence="9">
    <location>
        <begin position="611"/>
        <end position="898"/>
    </location>
</feature>
<dbReference type="InterPro" id="IPR057739">
    <property type="entry name" value="Glyco_hydro_29_N"/>
</dbReference>
<dbReference type="InterPro" id="IPR000933">
    <property type="entry name" value="Glyco_hydro_29"/>
</dbReference>
<dbReference type="InterPro" id="IPR008979">
    <property type="entry name" value="Galactose-bd-like_sf"/>
</dbReference>
<evidence type="ECO:0000256" key="3">
    <source>
        <dbReference type="ARBA" id="ARBA00012662"/>
    </source>
</evidence>
<keyword evidence="5" id="KW-0378">Hydrolase</keyword>
<dbReference type="RefSeq" id="WP_262434953.1">
    <property type="nucleotide sequence ID" value="NZ_JACRTF010000001.1"/>
</dbReference>
<protein>
    <recommendedName>
        <fullName evidence="3">alpha-L-fucosidase</fullName>
        <ecNumber evidence="3">3.2.1.51</ecNumber>
    </recommendedName>
</protein>
<dbReference type="SUPFAM" id="SSF49899">
    <property type="entry name" value="Concanavalin A-like lectins/glucanases"/>
    <property type="match status" value="1"/>
</dbReference>
<feature type="chain" id="PRO_5038468885" description="alpha-L-fucosidase" evidence="7">
    <location>
        <begin position="20"/>
        <end position="909"/>
    </location>
</feature>
<evidence type="ECO:0000256" key="6">
    <source>
        <dbReference type="ARBA" id="ARBA00023295"/>
    </source>
</evidence>
<dbReference type="PROSITE" id="PS50022">
    <property type="entry name" value="FA58C_3"/>
    <property type="match status" value="1"/>
</dbReference>
<dbReference type="Gene3D" id="2.60.120.200">
    <property type="match status" value="1"/>
</dbReference>
<evidence type="ECO:0000256" key="5">
    <source>
        <dbReference type="ARBA" id="ARBA00022801"/>
    </source>
</evidence>
<evidence type="ECO:0000313" key="10">
    <source>
        <dbReference type="EMBL" id="MBC8593842.1"/>
    </source>
</evidence>